<feature type="compositionally biased region" description="Low complexity" evidence="6">
    <location>
        <begin position="408"/>
        <end position="423"/>
    </location>
</feature>
<evidence type="ECO:0000256" key="5">
    <source>
        <dbReference type="ARBA" id="ARBA00022840"/>
    </source>
</evidence>
<evidence type="ECO:0000256" key="6">
    <source>
        <dbReference type="SAM" id="MobiDB-lite"/>
    </source>
</evidence>
<keyword evidence="9" id="KW-1185">Reference proteome</keyword>
<dbReference type="InterPro" id="IPR000719">
    <property type="entry name" value="Prot_kinase_dom"/>
</dbReference>
<comment type="caution">
    <text evidence="8">The sequence shown here is derived from an EMBL/GenBank/DDBJ whole genome shotgun (WGS) entry which is preliminary data.</text>
</comment>
<gene>
    <name evidence="8" type="ORF">ACFFV7_09585</name>
</gene>
<keyword evidence="4 8" id="KW-0418">Kinase</keyword>
<dbReference type="PANTHER" id="PTHR43671">
    <property type="entry name" value="SERINE/THREONINE-PROTEIN KINASE NEK"/>
    <property type="match status" value="1"/>
</dbReference>
<evidence type="ECO:0000259" key="7">
    <source>
        <dbReference type="PROSITE" id="PS50011"/>
    </source>
</evidence>
<dbReference type="EC" id="2.7.11.1" evidence="1"/>
<feature type="compositionally biased region" description="Low complexity" evidence="6">
    <location>
        <begin position="536"/>
        <end position="577"/>
    </location>
</feature>
<feature type="compositionally biased region" description="Polar residues" evidence="6">
    <location>
        <begin position="459"/>
        <end position="471"/>
    </location>
</feature>
<dbReference type="Proteomes" id="UP001589647">
    <property type="component" value="Unassembled WGS sequence"/>
</dbReference>
<feature type="region of interest" description="Disordered" evidence="6">
    <location>
        <begin position="381"/>
        <end position="602"/>
    </location>
</feature>
<accession>A0ABV5IA81</accession>
<organism evidence="8 9">
    <name type="scientific">Nonomuraea spiralis</name>
    <dbReference type="NCBI Taxonomy" id="46182"/>
    <lineage>
        <taxon>Bacteria</taxon>
        <taxon>Bacillati</taxon>
        <taxon>Actinomycetota</taxon>
        <taxon>Actinomycetes</taxon>
        <taxon>Streptosporangiales</taxon>
        <taxon>Streptosporangiaceae</taxon>
        <taxon>Nonomuraea</taxon>
    </lineage>
</organism>
<dbReference type="InterPro" id="IPR050660">
    <property type="entry name" value="NEK_Ser/Thr_kinase"/>
</dbReference>
<keyword evidence="8" id="KW-0723">Serine/threonine-protein kinase</keyword>
<feature type="domain" description="Protein kinase" evidence="7">
    <location>
        <begin position="15"/>
        <end position="244"/>
    </location>
</feature>
<evidence type="ECO:0000313" key="8">
    <source>
        <dbReference type="EMBL" id="MFB9201441.1"/>
    </source>
</evidence>
<dbReference type="InterPro" id="IPR011009">
    <property type="entry name" value="Kinase-like_dom_sf"/>
</dbReference>
<reference evidence="8 9" key="1">
    <citation type="submission" date="2024-09" db="EMBL/GenBank/DDBJ databases">
        <authorList>
            <person name="Sun Q."/>
            <person name="Mori K."/>
        </authorList>
    </citation>
    <scope>NUCLEOTIDE SEQUENCE [LARGE SCALE GENOMIC DNA]</scope>
    <source>
        <strain evidence="8 9">CCM 3426</strain>
    </source>
</reference>
<dbReference type="EMBL" id="JBHMEI010000005">
    <property type="protein sequence ID" value="MFB9201441.1"/>
    <property type="molecule type" value="Genomic_DNA"/>
</dbReference>
<sequence>MHPLQPDDPTRLGDYDLSGRLPEGPRGTSFLGRESDDAPLRVIKLLSAKPDEDAEGVARFAAVRRVSSSSVARTVDAGLHEGHLYVVREHVEGRSLAEIVAADGPLDADGVERVAVGTLTALTAAHLAAVTHGGLNPRNVIIGPDGLRVTDLGLGEAAGEIGYHSPEQLRNEPYGPAADLFAWAATVVFAATGKAPFGQDAEAVLTGTPALGTLAEPLRGVLSEALSKDAAQRPSTYKALLRLLGGSAADAEVTAKLPPPPGAQVQLPAFGPPAVAPAGGEAPLEGVPVQPLPLPPVQPHPQQQQVWEPPKVQQQPPMWDAPQRPQVWQASVVDPASPRRKFPVGLAASVAALMVLSGVGLWGASRYTDTQQINSVGVSADGKATRGATGWAGSKENGTTTDHGDGTVPQQGDPGVDQPQPDVTVPWATESDTDSDGVGPLILPTEEPSGVPTVPKYSSVPTLSTPPNQAVATPRPTTPQPTTTQPKSPQATKTVTATPTPTPTARNTRTPEQSQEPSPSPSPRKSTEPPTPTPTPTRSAESPSPTPTRSTEAPSPTPTRSTPQAPAPAPTTEAPAPEETKSADAPPAQPQPQPEAKNPYTPVQACGSGFYVQRSQAFNGGETFQLYNSGTKQNCVVTMKSVNVGKETPVSATLEVQGGGSSTDSGNYKYYAGPVKLAAPGKCVKFSGSVSGQGTAADWGNCG</sequence>
<name>A0ABV5IA81_9ACTN</name>
<dbReference type="PRINTS" id="PR01217">
    <property type="entry name" value="PRICHEXTENSN"/>
</dbReference>
<feature type="compositionally biased region" description="Low complexity" evidence="6">
    <location>
        <begin position="472"/>
        <end position="517"/>
    </location>
</feature>
<keyword evidence="3" id="KW-0547">Nucleotide-binding</keyword>
<evidence type="ECO:0000256" key="1">
    <source>
        <dbReference type="ARBA" id="ARBA00012513"/>
    </source>
</evidence>
<dbReference type="PROSITE" id="PS50011">
    <property type="entry name" value="PROTEIN_KINASE_DOM"/>
    <property type="match status" value="1"/>
</dbReference>
<dbReference type="RefSeq" id="WP_189649946.1">
    <property type="nucleotide sequence ID" value="NZ_BMRC01000011.1"/>
</dbReference>
<evidence type="ECO:0000313" key="9">
    <source>
        <dbReference type="Proteomes" id="UP001589647"/>
    </source>
</evidence>
<dbReference type="Gene3D" id="1.10.510.10">
    <property type="entry name" value="Transferase(Phosphotransferase) domain 1"/>
    <property type="match status" value="1"/>
</dbReference>
<proteinExistence type="predicted"/>
<keyword evidence="5" id="KW-0067">ATP-binding</keyword>
<evidence type="ECO:0000256" key="2">
    <source>
        <dbReference type="ARBA" id="ARBA00022679"/>
    </source>
</evidence>
<dbReference type="SMART" id="SM00220">
    <property type="entry name" value="S_TKc"/>
    <property type="match status" value="1"/>
</dbReference>
<evidence type="ECO:0000256" key="3">
    <source>
        <dbReference type="ARBA" id="ARBA00022741"/>
    </source>
</evidence>
<dbReference type="Pfam" id="PF00069">
    <property type="entry name" value="Pkinase"/>
    <property type="match status" value="1"/>
</dbReference>
<protein>
    <recommendedName>
        <fullName evidence="1">non-specific serine/threonine protein kinase</fullName>
        <ecNumber evidence="1">2.7.11.1</ecNumber>
    </recommendedName>
</protein>
<feature type="region of interest" description="Disordered" evidence="6">
    <location>
        <begin position="1"/>
        <end position="34"/>
    </location>
</feature>
<dbReference type="PANTHER" id="PTHR43671:SF13">
    <property type="entry name" value="SERINE_THREONINE-PROTEIN KINASE NEK2"/>
    <property type="match status" value="1"/>
</dbReference>
<dbReference type="GO" id="GO:0004674">
    <property type="term" value="F:protein serine/threonine kinase activity"/>
    <property type="evidence" value="ECO:0007669"/>
    <property type="project" value="UniProtKB-KW"/>
</dbReference>
<dbReference type="SUPFAM" id="SSF56112">
    <property type="entry name" value="Protein kinase-like (PK-like)"/>
    <property type="match status" value="1"/>
</dbReference>
<evidence type="ECO:0000256" key="4">
    <source>
        <dbReference type="ARBA" id="ARBA00022777"/>
    </source>
</evidence>
<keyword evidence="2" id="KW-0808">Transferase</keyword>